<organism evidence="2 3">
    <name type="scientific">Rouxiella silvae</name>
    <dbReference type="NCBI Taxonomy" id="1646373"/>
    <lineage>
        <taxon>Bacteria</taxon>
        <taxon>Pseudomonadati</taxon>
        <taxon>Pseudomonadota</taxon>
        <taxon>Gammaproteobacteria</taxon>
        <taxon>Enterobacterales</taxon>
        <taxon>Yersiniaceae</taxon>
        <taxon>Rouxiella</taxon>
    </lineage>
</organism>
<dbReference type="InterPro" id="IPR011051">
    <property type="entry name" value="RmlC_Cupin_sf"/>
</dbReference>
<dbReference type="InterPro" id="IPR014710">
    <property type="entry name" value="RmlC-like_jellyroll"/>
</dbReference>
<dbReference type="Proteomes" id="UP000705283">
    <property type="component" value="Unassembled WGS sequence"/>
</dbReference>
<dbReference type="AlphaFoldDB" id="A0AA40X5S6"/>
<name>A0AA40X5S6_9GAMM</name>
<evidence type="ECO:0000256" key="1">
    <source>
        <dbReference type="SAM" id="SignalP"/>
    </source>
</evidence>
<accession>A0AA40X5S6</accession>
<reference evidence="2" key="1">
    <citation type="submission" date="2020-11" db="EMBL/GenBank/DDBJ databases">
        <authorList>
            <person name="Lee S.D."/>
        </authorList>
    </citation>
    <scope>NUCLEOTIDE SEQUENCE</scope>
    <source>
        <strain evidence="2">SAP-2</strain>
    </source>
</reference>
<sequence length="142" mass="15577">MYKIASFLIACLIIANTATAAENHNQDITKETLLKTDSSWEGTKYAPYPVGTPQITMLRVTVKPNTVLKWHTHPCISAVYMTEGNVTLVLKKTGQRKTFNKGDSFTDTVDIEHQGQSGTSGAEMLVFFACADKIPLTVNSAH</sequence>
<feature type="chain" id="PRO_5041402815" evidence="1">
    <location>
        <begin position="21"/>
        <end position="142"/>
    </location>
</feature>
<dbReference type="PANTHER" id="PTHR38599:SF1">
    <property type="entry name" value="CUPIN DOMAIN PROTEIN (AFU_ORTHOLOGUE AFUA_3G13620)"/>
    <property type="match status" value="1"/>
</dbReference>
<keyword evidence="1" id="KW-0732">Signal</keyword>
<dbReference type="CDD" id="cd02236">
    <property type="entry name" value="cupin_CV2614-like"/>
    <property type="match status" value="1"/>
</dbReference>
<dbReference type="RefSeq" id="WP_194978746.1">
    <property type="nucleotide sequence ID" value="NZ_JADMKS010000010.1"/>
</dbReference>
<dbReference type="SUPFAM" id="SSF51182">
    <property type="entry name" value="RmlC-like cupins"/>
    <property type="match status" value="1"/>
</dbReference>
<feature type="signal peptide" evidence="1">
    <location>
        <begin position="1"/>
        <end position="20"/>
    </location>
</feature>
<comment type="caution">
    <text evidence="2">The sequence shown here is derived from an EMBL/GenBank/DDBJ whole genome shotgun (WGS) entry which is preliminary data.</text>
</comment>
<dbReference type="Gene3D" id="2.60.120.10">
    <property type="entry name" value="Jelly Rolls"/>
    <property type="match status" value="1"/>
</dbReference>
<proteinExistence type="predicted"/>
<evidence type="ECO:0000313" key="2">
    <source>
        <dbReference type="EMBL" id="MBF6639186.1"/>
    </source>
</evidence>
<dbReference type="EMBL" id="JADMKS010000010">
    <property type="protein sequence ID" value="MBF6639186.1"/>
    <property type="molecule type" value="Genomic_DNA"/>
</dbReference>
<gene>
    <name evidence="2" type="ORF">ITX54_21225</name>
</gene>
<dbReference type="PANTHER" id="PTHR38599">
    <property type="entry name" value="CUPIN DOMAIN PROTEIN (AFU_ORTHOLOGUE AFUA_3G13620)"/>
    <property type="match status" value="1"/>
</dbReference>
<evidence type="ECO:0000313" key="3">
    <source>
        <dbReference type="Proteomes" id="UP000705283"/>
    </source>
</evidence>
<protein>
    <submittedName>
        <fullName evidence="2">Cupin domain-containing protein</fullName>
    </submittedName>
</protein>
<reference evidence="2" key="2">
    <citation type="submission" date="2022-09" db="EMBL/GenBank/DDBJ databases">
        <title>Rouxiella aceris sp. nov., isolated from tree sap and emended description of the genus Rhouxiella.</title>
        <authorList>
            <person name="Kim I.S."/>
        </authorList>
    </citation>
    <scope>NUCLEOTIDE SEQUENCE</scope>
    <source>
        <strain evidence="2">SAP-2</strain>
    </source>
</reference>